<proteinExistence type="predicted"/>
<dbReference type="SUPFAM" id="SSF53474">
    <property type="entry name" value="alpha/beta-Hydrolases"/>
    <property type="match status" value="1"/>
</dbReference>
<reference evidence="2" key="1">
    <citation type="submission" date="2021-02" db="EMBL/GenBank/DDBJ databases">
        <title>First Annotated Genome of the Yellow-green Alga Tribonema minus.</title>
        <authorList>
            <person name="Mahan K.M."/>
        </authorList>
    </citation>
    <scope>NUCLEOTIDE SEQUENCE</scope>
    <source>
        <strain evidence="2">UTEX B ZZ1240</strain>
    </source>
</reference>
<keyword evidence="3" id="KW-1185">Reference proteome</keyword>
<dbReference type="Gene3D" id="3.40.50.1820">
    <property type="entry name" value="alpha/beta hydrolase"/>
    <property type="match status" value="1"/>
</dbReference>
<dbReference type="PANTHER" id="PTHR22946">
    <property type="entry name" value="DIENELACTONE HYDROLASE DOMAIN-CONTAINING PROTEIN-RELATED"/>
    <property type="match status" value="1"/>
</dbReference>
<evidence type="ECO:0000313" key="3">
    <source>
        <dbReference type="Proteomes" id="UP000664859"/>
    </source>
</evidence>
<name>A0A836CLU0_9STRA</name>
<dbReference type="InterPro" id="IPR029058">
    <property type="entry name" value="AB_hydrolase_fold"/>
</dbReference>
<protein>
    <submittedName>
        <fullName evidence="2">Dienelactone hydrolase family protein</fullName>
    </submittedName>
</protein>
<dbReference type="GO" id="GO:0016787">
    <property type="term" value="F:hydrolase activity"/>
    <property type="evidence" value="ECO:0007669"/>
    <property type="project" value="UniProtKB-KW"/>
</dbReference>
<accession>A0A836CLU0</accession>
<comment type="caution">
    <text evidence="2">The sequence shown here is derived from an EMBL/GenBank/DDBJ whole genome shotgun (WGS) entry which is preliminary data.</text>
</comment>
<dbReference type="OrthoDB" id="17560at2759"/>
<dbReference type="PANTHER" id="PTHR22946:SF0">
    <property type="entry name" value="DIENELACTONE HYDROLASE DOMAIN-CONTAINING PROTEIN"/>
    <property type="match status" value="1"/>
</dbReference>
<organism evidence="2 3">
    <name type="scientific">Tribonema minus</name>
    <dbReference type="NCBI Taxonomy" id="303371"/>
    <lineage>
        <taxon>Eukaryota</taxon>
        <taxon>Sar</taxon>
        <taxon>Stramenopiles</taxon>
        <taxon>Ochrophyta</taxon>
        <taxon>PX clade</taxon>
        <taxon>Xanthophyceae</taxon>
        <taxon>Tribonematales</taxon>
        <taxon>Tribonemataceae</taxon>
        <taxon>Tribonema</taxon>
    </lineage>
</organism>
<dbReference type="AlphaFoldDB" id="A0A836CLU0"/>
<keyword evidence="2" id="KW-0378">Hydrolase</keyword>
<feature type="domain" description="Dienelactone hydrolase" evidence="1">
    <location>
        <begin position="55"/>
        <end position="285"/>
    </location>
</feature>
<dbReference type="Pfam" id="PF01738">
    <property type="entry name" value="DLH"/>
    <property type="match status" value="1"/>
</dbReference>
<evidence type="ECO:0000259" key="1">
    <source>
        <dbReference type="Pfam" id="PF01738"/>
    </source>
</evidence>
<dbReference type="InterPro" id="IPR002925">
    <property type="entry name" value="Dienelactn_hydro"/>
</dbReference>
<dbReference type="InterPro" id="IPR050261">
    <property type="entry name" value="FrsA_esterase"/>
</dbReference>
<dbReference type="Proteomes" id="UP000664859">
    <property type="component" value="Unassembled WGS sequence"/>
</dbReference>
<evidence type="ECO:0000313" key="2">
    <source>
        <dbReference type="EMBL" id="KAG5188096.1"/>
    </source>
</evidence>
<sequence length="291" mass="31185">MIDKCWPQLTGLRTSASAEAAAILNNRWSQFELERLFDLQRQIVPYIDHTGLPLQGFVVRPAAQAAESLPCVLVAHTAVGIQDDLLLQILDGVAGLGYVAFGLDMFGAGQAVWDREQSLAARAPLTSDRSLLARRAEAALHCATQLRGVDARRVAVVGYCFGGIVALDTVRAGCGIAAAITFHGILAPPPPDQDLSWCKHYSTGCRVLVLHGGADPFVPPDQVRAFEAEMAAAGVQQCSVIVYDGARHAFTRPEKVLDSDRSAGLFYDAAAAEAGWAAMRGCLEQAFEQPR</sequence>
<dbReference type="EMBL" id="JAFCMP010000077">
    <property type="protein sequence ID" value="KAG5188096.1"/>
    <property type="molecule type" value="Genomic_DNA"/>
</dbReference>
<gene>
    <name evidence="2" type="ORF">JKP88DRAFT_260200</name>
</gene>